<sequence length="193" mass="21798">MFKLFSAWCFVLVGIITLFACGSGDLKKAKKITLQEEIQVDSTKGAEIVYSDSTKVKAKLKAPLLLYFKTKDPYYEMPKGIDVVFYDEQLKPTSTVISDYAIRRENQKTVELRNNVVAKNSEGKTFKSDELFWDENTKKFHSNKVVTIITDQATISGTSFWALEDFSYYEIKQGAGPIQFNTGLDGEGENSPQ</sequence>
<dbReference type="Pfam" id="PF06835">
    <property type="entry name" value="LptC"/>
    <property type="match status" value="1"/>
</dbReference>
<comment type="caution">
    <text evidence="1">The sequence shown here is derived from an EMBL/GenBank/DDBJ whole genome shotgun (WGS) entry which is preliminary data.</text>
</comment>
<dbReference type="Proteomes" id="UP001597118">
    <property type="component" value="Unassembled WGS sequence"/>
</dbReference>
<accession>A0ABW4I8G8</accession>
<dbReference type="NCBIfam" id="TIGR04409">
    <property type="entry name" value="LptC_YrbK"/>
    <property type="match status" value="1"/>
</dbReference>
<dbReference type="InterPro" id="IPR010664">
    <property type="entry name" value="LipoPS_assembly_LptC-rel"/>
</dbReference>
<proteinExistence type="predicted"/>
<reference evidence="2" key="1">
    <citation type="journal article" date="2019" name="Int. J. Syst. Evol. Microbiol.">
        <title>The Global Catalogue of Microorganisms (GCM) 10K type strain sequencing project: providing services to taxonomists for standard genome sequencing and annotation.</title>
        <authorList>
            <consortium name="The Broad Institute Genomics Platform"/>
            <consortium name="The Broad Institute Genome Sequencing Center for Infectious Disease"/>
            <person name="Wu L."/>
            <person name="Ma J."/>
        </authorList>
    </citation>
    <scope>NUCLEOTIDE SEQUENCE [LARGE SCALE GENOMIC DNA]</scope>
    <source>
        <strain evidence="2">CCUG 53762</strain>
    </source>
</reference>
<protein>
    <submittedName>
        <fullName evidence="1">LPS export ABC transporter periplasmic protein LptC</fullName>
    </submittedName>
</protein>
<dbReference type="Gene3D" id="2.60.450.10">
    <property type="entry name" value="Lipopolysaccharide (LPS) transport protein A like domain"/>
    <property type="match status" value="1"/>
</dbReference>
<evidence type="ECO:0000313" key="1">
    <source>
        <dbReference type="EMBL" id="MFD1629041.1"/>
    </source>
</evidence>
<keyword evidence="2" id="KW-1185">Reference proteome</keyword>
<gene>
    <name evidence="1" type="primary">lptC</name>
    <name evidence="1" type="ORF">ACFSAH_04085</name>
</gene>
<dbReference type="EMBL" id="JBHUDG010000003">
    <property type="protein sequence ID" value="MFD1629041.1"/>
    <property type="molecule type" value="Genomic_DNA"/>
</dbReference>
<evidence type="ECO:0000313" key="2">
    <source>
        <dbReference type="Proteomes" id="UP001597118"/>
    </source>
</evidence>
<dbReference type="PROSITE" id="PS51257">
    <property type="entry name" value="PROKAR_LIPOPROTEIN"/>
    <property type="match status" value="1"/>
</dbReference>
<name>A0ABW4I8G8_9SPHI</name>
<organism evidence="1 2">
    <name type="scientific">Pseudopedobacter beijingensis</name>
    <dbReference type="NCBI Taxonomy" id="1207056"/>
    <lineage>
        <taxon>Bacteria</taxon>
        <taxon>Pseudomonadati</taxon>
        <taxon>Bacteroidota</taxon>
        <taxon>Sphingobacteriia</taxon>
        <taxon>Sphingobacteriales</taxon>
        <taxon>Sphingobacteriaceae</taxon>
        <taxon>Pseudopedobacter</taxon>
    </lineage>
</organism>
<dbReference type="InterPro" id="IPR026265">
    <property type="entry name" value="LptC"/>
</dbReference>
<dbReference type="RefSeq" id="WP_379661422.1">
    <property type="nucleotide sequence ID" value="NZ_JBHUDG010000003.1"/>
</dbReference>